<protein>
    <submittedName>
        <fullName evidence="1">(spotted green pufferfish) hypothetical protein</fullName>
    </submittedName>
</protein>
<reference evidence="1" key="1">
    <citation type="journal article" date="2004" name="Nature">
        <title>Genome duplication in the teleost fish Tetraodon nigroviridis reveals the early vertebrate proto-karyotype.</title>
        <authorList>
            <person name="Jaillon O."/>
            <person name="Aury J.-M."/>
            <person name="Brunet F."/>
            <person name="Petit J.-L."/>
            <person name="Stange-Thomann N."/>
            <person name="Mauceli E."/>
            <person name="Bouneau L."/>
            <person name="Fischer C."/>
            <person name="Ozouf-Costaz C."/>
            <person name="Bernot A."/>
            <person name="Nicaud S."/>
            <person name="Jaffe D."/>
            <person name="Fisher S."/>
            <person name="Lutfalla G."/>
            <person name="Dossat C."/>
            <person name="Segurens B."/>
            <person name="Dasilva C."/>
            <person name="Salanoubat M."/>
            <person name="Levy M."/>
            <person name="Boudet N."/>
            <person name="Castellano S."/>
            <person name="Anthouard V."/>
            <person name="Jubin C."/>
            <person name="Castelli V."/>
            <person name="Katinka M."/>
            <person name="Vacherie B."/>
            <person name="Biemont C."/>
            <person name="Skalli Z."/>
            <person name="Cattolico L."/>
            <person name="Poulain J."/>
            <person name="De Berardinis V."/>
            <person name="Cruaud C."/>
            <person name="Duprat S."/>
            <person name="Brottier P."/>
            <person name="Coutanceau J.-P."/>
            <person name="Gouzy J."/>
            <person name="Parra G."/>
            <person name="Lardier G."/>
            <person name="Chapple C."/>
            <person name="McKernan K.J."/>
            <person name="McEwan P."/>
            <person name="Bosak S."/>
            <person name="Kellis M."/>
            <person name="Volff J.-N."/>
            <person name="Guigo R."/>
            <person name="Zody M.C."/>
            <person name="Mesirov J."/>
            <person name="Lindblad-Toh K."/>
            <person name="Birren B."/>
            <person name="Nusbaum C."/>
            <person name="Kahn D."/>
            <person name="Robinson-Rechavi M."/>
            <person name="Laudet V."/>
            <person name="Schachter V."/>
            <person name="Quetier F."/>
            <person name="Saurin W."/>
            <person name="Scarpelli C."/>
            <person name="Wincker P."/>
            <person name="Lander E.S."/>
            <person name="Weissenbach J."/>
            <person name="Roest Crollius H."/>
        </authorList>
    </citation>
    <scope>NUCLEOTIDE SEQUENCE [LARGE SCALE GENOMIC DNA]</scope>
</reference>
<accession>Q4TF64</accession>
<evidence type="ECO:0000313" key="1">
    <source>
        <dbReference type="EMBL" id="CAF88468.1"/>
    </source>
</evidence>
<dbReference type="EMBL" id="CAAE01004824">
    <property type="protein sequence ID" value="CAF88468.1"/>
    <property type="molecule type" value="Genomic_DNA"/>
</dbReference>
<sequence>HYGCQVTIQSEQERQMMKMYRREEKKERKRGKGADEGDCWDAVLAFDPREMRA</sequence>
<dbReference type="KEGG" id="tng:GSTEN00001812G001"/>
<organism evidence="1">
    <name type="scientific">Tetraodon nigroviridis</name>
    <name type="common">Spotted green pufferfish</name>
    <name type="synonym">Chelonodon nigroviridis</name>
    <dbReference type="NCBI Taxonomy" id="99883"/>
    <lineage>
        <taxon>Eukaryota</taxon>
        <taxon>Metazoa</taxon>
        <taxon>Chordata</taxon>
        <taxon>Craniata</taxon>
        <taxon>Vertebrata</taxon>
        <taxon>Euteleostomi</taxon>
        <taxon>Actinopterygii</taxon>
        <taxon>Neopterygii</taxon>
        <taxon>Teleostei</taxon>
        <taxon>Neoteleostei</taxon>
        <taxon>Acanthomorphata</taxon>
        <taxon>Eupercaria</taxon>
        <taxon>Tetraodontiformes</taxon>
        <taxon>Tetradontoidea</taxon>
        <taxon>Tetraodontidae</taxon>
        <taxon>Tetraodon</taxon>
    </lineage>
</organism>
<proteinExistence type="predicted"/>
<feature type="non-terminal residue" evidence="1">
    <location>
        <position position="53"/>
    </location>
</feature>
<feature type="non-terminal residue" evidence="1">
    <location>
        <position position="1"/>
    </location>
</feature>
<dbReference type="AlphaFoldDB" id="Q4TF64"/>
<reference evidence="1" key="2">
    <citation type="submission" date="2004-02" db="EMBL/GenBank/DDBJ databases">
        <authorList>
            <consortium name="Genoscope"/>
            <consortium name="Whitehead Institute Centre for Genome Research"/>
        </authorList>
    </citation>
    <scope>NUCLEOTIDE SEQUENCE</scope>
</reference>
<gene>
    <name evidence="1" type="ORF">GSTENG00001812001</name>
</gene>
<comment type="caution">
    <text evidence="1">The sequence shown here is derived from an EMBL/GenBank/DDBJ whole genome shotgun (WGS) entry which is preliminary data.</text>
</comment>
<dbReference type="OrthoDB" id="5575at2759"/>
<name>Q4TF64_TETNG</name>